<dbReference type="GO" id="GO:0005737">
    <property type="term" value="C:cytoplasm"/>
    <property type="evidence" value="ECO:0007669"/>
    <property type="project" value="GOC"/>
</dbReference>
<feature type="compositionally biased region" description="Polar residues" evidence="3">
    <location>
        <begin position="207"/>
        <end position="220"/>
    </location>
</feature>
<comment type="similarity">
    <text evidence="1">Belongs to the STEEP1 family.</text>
</comment>
<protein>
    <recommendedName>
        <fullName evidence="2">STING ER exit protein</fullName>
    </recommendedName>
</protein>
<organism evidence="5 6">
    <name type="scientific">Acrobeloides nanus</name>
    <dbReference type="NCBI Taxonomy" id="290746"/>
    <lineage>
        <taxon>Eukaryota</taxon>
        <taxon>Metazoa</taxon>
        <taxon>Ecdysozoa</taxon>
        <taxon>Nematoda</taxon>
        <taxon>Chromadorea</taxon>
        <taxon>Rhabditida</taxon>
        <taxon>Tylenchina</taxon>
        <taxon>Cephalobomorpha</taxon>
        <taxon>Cephaloboidea</taxon>
        <taxon>Cephalobidae</taxon>
        <taxon>Acrobeloides</taxon>
    </lineage>
</organism>
<feature type="domain" description="STEEP1" evidence="4">
    <location>
        <begin position="37"/>
        <end position="136"/>
    </location>
</feature>
<evidence type="ECO:0000256" key="2">
    <source>
        <dbReference type="ARBA" id="ARBA00024237"/>
    </source>
</evidence>
<proteinExistence type="inferred from homology"/>
<evidence type="ECO:0000256" key="3">
    <source>
        <dbReference type="SAM" id="MobiDB-lite"/>
    </source>
</evidence>
<evidence type="ECO:0000313" key="5">
    <source>
        <dbReference type="Proteomes" id="UP000887540"/>
    </source>
</evidence>
<reference evidence="6" key="1">
    <citation type="submission" date="2022-11" db="UniProtKB">
        <authorList>
            <consortium name="WormBaseParasite"/>
        </authorList>
    </citation>
    <scope>IDENTIFICATION</scope>
</reference>
<dbReference type="PANTHER" id="PTHR46355">
    <property type="entry name" value="UPF0428 PROTEIN CXORF56"/>
    <property type="match status" value="1"/>
</dbReference>
<accession>A0A914E1R1</accession>
<evidence type="ECO:0000259" key="4">
    <source>
        <dbReference type="Pfam" id="PF25809"/>
    </source>
</evidence>
<feature type="region of interest" description="Disordered" evidence="3">
    <location>
        <begin position="203"/>
        <end position="228"/>
    </location>
</feature>
<dbReference type="AlphaFoldDB" id="A0A914E1R1"/>
<dbReference type="GO" id="GO:0006888">
    <property type="term" value="P:endoplasmic reticulum to Golgi vesicle-mediated transport"/>
    <property type="evidence" value="ECO:0007669"/>
    <property type="project" value="TreeGrafter"/>
</dbReference>
<dbReference type="InterPro" id="IPR029704">
    <property type="entry name" value="STEEP-like"/>
</dbReference>
<evidence type="ECO:0000313" key="6">
    <source>
        <dbReference type="WBParaSite" id="ACRNAN_scaffold5108.g11267.t1"/>
    </source>
</evidence>
<dbReference type="Proteomes" id="UP000887540">
    <property type="component" value="Unplaced"/>
</dbReference>
<dbReference type="Pfam" id="PF25809">
    <property type="entry name" value="STEEP1"/>
    <property type="match status" value="1"/>
</dbReference>
<name>A0A914E1R1_9BILA</name>
<evidence type="ECO:0000256" key="1">
    <source>
        <dbReference type="ARBA" id="ARBA00024205"/>
    </source>
</evidence>
<dbReference type="WBParaSite" id="ACRNAN_scaffold5108.g11267.t1">
    <property type="protein sequence ID" value="ACRNAN_scaffold5108.g11267.t1"/>
    <property type="gene ID" value="ACRNAN_scaffold5108.g11267"/>
</dbReference>
<sequence length="228" mass="25859">MAAICPDEPIGLEHVEDDRLQGEGKVTDVEDKEEYFVKPLYTYYCHCGQMAMISDSPLVRMPLRKRDGARVIDPKWTVAKIFMENGETVYVKRPEGLEQQYRKNCKQCGVPLFYQHPFNLTITFIFANALLSAQDAGGINVKNEEEVNKVVMTKHIVNQGKVGTVTISTVEEDEEEIGERETAESYSMNARIVEQQMRRKGMILSRLQKQAPQDEGPSNASRKKGTLL</sequence>
<dbReference type="InterPro" id="IPR057965">
    <property type="entry name" value="STEEP1_dom"/>
</dbReference>
<dbReference type="PANTHER" id="PTHR46355:SF1">
    <property type="entry name" value="STING ER EXIT PROTEIN"/>
    <property type="match status" value="1"/>
</dbReference>
<keyword evidence="5" id="KW-1185">Reference proteome</keyword>
<dbReference type="GO" id="GO:0090158">
    <property type="term" value="P:endoplasmic reticulum membrane organization"/>
    <property type="evidence" value="ECO:0007669"/>
    <property type="project" value="TreeGrafter"/>
</dbReference>